<name>A0AAV1II72_9CHLO</name>
<proteinExistence type="predicted"/>
<feature type="transmembrane region" description="Helical" evidence="5">
    <location>
        <begin position="118"/>
        <end position="139"/>
    </location>
</feature>
<evidence type="ECO:0000313" key="6">
    <source>
        <dbReference type="EMBL" id="CAK0787034.1"/>
    </source>
</evidence>
<evidence type="ECO:0000256" key="1">
    <source>
        <dbReference type="ARBA" id="ARBA00004370"/>
    </source>
</evidence>
<comment type="caution">
    <text evidence="6">The sequence shown here is derived from an EMBL/GenBank/DDBJ whole genome shotgun (WGS) entry which is preliminary data.</text>
</comment>
<keyword evidence="3 5" id="KW-1133">Transmembrane helix</keyword>
<dbReference type="InterPro" id="IPR023352">
    <property type="entry name" value="MAPEG-like_dom_sf"/>
</dbReference>
<dbReference type="EMBL" id="CAUYUE010000016">
    <property type="protein sequence ID" value="CAK0787034.1"/>
    <property type="molecule type" value="Genomic_DNA"/>
</dbReference>
<sequence length="200" mass="21496">MSTASMAGFLPITSLFAGLHILVFTLLSFVTAAGRGQVMSQKKDPEKDVVFKRKSAAQTNFYQYMPAILLAMALLEGNEVLAPSYLYVLGVVITAARLSHCTQLFFGPETVPMPFRMAGALTTFAFMALTALLLILLGLQEAGLLPENTLGNHRTWLGFAKDNYGTAADNAQSGYNTASAKAKAGYQKAKATIKDKAAEF</sequence>
<gene>
    <name evidence="6" type="ORF">CVIRNUC_010250</name>
</gene>
<keyword evidence="2 5" id="KW-0812">Transmembrane</keyword>
<feature type="transmembrane region" description="Helical" evidence="5">
    <location>
        <begin position="84"/>
        <end position="106"/>
    </location>
</feature>
<accession>A0AAV1II72</accession>
<dbReference type="InterPro" id="IPR001129">
    <property type="entry name" value="Membr-assoc_MAPEG"/>
</dbReference>
<keyword evidence="4 5" id="KW-0472">Membrane</keyword>
<evidence type="ECO:0000256" key="4">
    <source>
        <dbReference type="ARBA" id="ARBA00023136"/>
    </source>
</evidence>
<evidence type="ECO:0000256" key="5">
    <source>
        <dbReference type="SAM" id="Phobius"/>
    </source>
</evidence>
<reference evidence="6 7" key="1">
    <citation type="submission" date="2023-10" db="EMBL/GenBank/DDBJ databases">
        <authorList>
            <person name="Maclean D."/>
            <person name="Macfadyen A."/>
        </authorList>
    </citation>
    <scope>NUCLEOTIDE SEQUENCE [LARGE SCALE GENOMIC DNA]</scope>
</reference>
<dbReference type="Pfam" id="PF01124">
    <property type="entry name" value="MAPEG"/>
    <property type="match status" value="1"/>
</dbReference>
<evidence type="ECO:0000313" key="7">
    <source>
        <dbReference type="Proteomes" id="UP001314263"/>
    </source>
</evidence>
<evidence type="ECO:0000256" key="2">
    <source>
        <dbReference type="ARBA" id="ARBA00022692"/>
    </source>
</evidence>
<feature type="transmembrane region" description="Helical" evidence="5">
    <location>
        <begin position="12"/>
        <end position="33"/>
    </location>
</feature>
<comment type="subcellular location">
    <subcellularLocation>
        <location evidence="1">Membrane</location>
    </subcellularLocation>
</comment>
<dbReference type="AlphaFoldDB" id="A0AAV1II72"/>
<evidence type="ECO:0000256" key="3">
    <source>
        <dbReference type="ARBA" id="ARBA00022989"/>
    </source>
</evidence>
<protein>
    <recommendedName>
        <fullName evidence="8">Glutathione transferase</fullName>
    </recommendedName>
</protein>
<dbReference type="Proteomes" id="UP001314263">
    <property type="component" value="Unassembled WGS sequence"/>
</dbReference>
<dbReference type="Gene3D" id="1.20.120.550">
    <property type="entry name" value="Membrane associated eicosanoid/glutathione metabolism-like domain"/>
    <property type="match status" value="1"/>
</dbReference>
<dbReference type="SUPFAM" id="SSF161084">
    <property type="entry name" value="MAPEG domain-like"/>
    <property type="match status" value="1"/>
</dbReference>
<dbReference type="GO" id="GO:0016020">
    <property type="term" value="C:membrane"/>
    <property type="evidence" value="ECO:0007669"/>
    <property type="project" value="UniProtKB-SubCell"/>
</dbReference>
<feature type="transmembrane region" description="Helical" evidence="5">
    <location>
        <begin position="61"/>
        <end position="78"/>
    </location>
</feature>
<evidence type="ECO:0008006" key="8">
    <source>
        <dbReference type="Google" id="ProtNLM"/>
    </source>
</evidence>
<organism evidence="6 7">
    <name type="scientific">Coccomyxa viridis</name>
    <dbReference type="NCBI Taxonomy" id="1274662"/>
    <lineage>
        <taxon>Eukaryota</taxon>
        <taxon>Viridiplantae</taxon>
        <taxon>Chlorophyta</taxon>
        <taxon>core chlorophytes</taxon>
        <taxon>Trebouxiophyceae</taxon>
        <taxon>Trebouxiophyceae incertae sedis</taxon>
        <taxon>Coccomyxaceae</taxon>
        <taxon>Coccomyxa</taxon>
    </lineage>
</organism>
<keyword evidence="7" id="KW-1185">Reference proteome</keyword>